<dbReference type="GO" id="GO:0008360">
    <property type="term" value="P:regulation of cell shape"/>
    <property type="evidence" value="ECO:0007669"/>
    <property type="project" value="UniProtKB-KW"/>
</dbReference>
<evidence type="ECO:0000256" key="6">
    <source>
        <dbReference type="ARBA" id="ARBA00022692"/>
    </source>
</evidence>
<organism evidence="18 19">
    <name type="scientific">Periweissella fabalis</name>
    <dbReference type="NCBI Taxonomy" id="1070421"/>
    <lineage>
        <taxon>Bacteria</taxon>
        <taxon>Bacillati</taxon>
        <taxon>Bacillota</taxon>
        <taxon>Bacilli</taxon>
        <taxon>Lactobacillales</taxon>
        <taxon>Lactobacillaceae</taxon>
        <taxon>Periweissella</taxon>
    </lineage>
</organism>
<comment type="function">
    <text evidence="17">Catalyzes the dephosphorylation of undecaprenyl diphosphate (UPP). Confers resistance to bacitracin.</text>
</comment>
<dbReference type="Proteomes" id="UP000549765">
    <property type="component" value="Unassembled WGS sequence"/>
</dbReference>
<feature type="transmembrane region" description="Helical" evidence="17">
    <location>
        <begin position="257"/>
        <end position="276"/>
    </location>
</feature>
<sequence length="281" mass="31158">MLELIKAAIIGIVEGLTEFLPVSSTGHIIIAEQFVHMRESKQFMDMFNYVIQFGAILAVIVLYFNKLNPFSGKKDAEEKKQTWILWFKVIVAVIPSVIAGLALNDWMDAHLMTWQVVSAFFIIYGVIFIFVEKHNEKQTPRHTNLYTLPWKTALFVGLFQVLSIVPGTSRSGATILGGILVGASRFVASEFSFFLAIPTMIGVTILKVGKFLLEGNTFSGAETMVLFVGTLVSFIVAIIAIKTFLGFIKTHDFKAFGYYRIVAGIVFIILGLMGVLQGNLS</sequence>
<keyword evidence="10 17" id="KW-1133">Transmembrane helix</keyword>
<evidence type="ECO:0000256" key="17">
    <source>
        <dbReference type="HAMAP-Rule" id="MF_01006"/>
    </source>
</evidence>
<evidence type="ECO:0000256" key="12">
    <source>
        <dbReference type="ARBA" id="ARBA00023251"/>
    </source>
</evidence>
<dbReference type="NCBIfam" id="NF001390">
    <property type="entry name" value="PRK00281.1-4"/>
    <property type="match status" value="1"/>
</dbReference>
<dbReference type="NCBIfam" id="NF001389">
    <property type="entry name" value="PRK00281.1-2"/>
    <property type="match status" value="1"/>
</dbReference>
<evidence type="ECO:0000256" key="4">
    <source>
        <dbReference type="ARBA" id="ARBA00021581"/>
    </source>
</evidence>
<evidence type="ECO:0000256" key="5">
    <source>
        <dbReference type="ARBA" id="ARBA00022475"/>
    </source>
</evidence>
<keyword evidence="19" id="KW-1185">Reference proteome</keyword>
<evidence type="ECO:0000256" key="9">
    <source>
        <dbReference type="ARBA" id="ARBA00022984"/>
    </source>
</evidence>
<evidence type="ECO:0000313" key="19">
    <source>
        <dbReference type="Proteomes" id="UP000549765"/>
    </source>
</evidence>
<protein>
    <recommendedName>
        <fullName evidence="4 17">Undecaprenyl-diphosphatase</fullName>
        <ecNumber evidence="3 17">3.6.1.27</ecNumber>
    </recommendedName>
    <alternativeName>
        <fullName evidence="15 17">Bacitracin resistance protein</fullName>
    </alternativeName>
    <alternativeName>
        <fullName evidence="14 17">Undecaprenyl pyrophosphate phosphatase</fullName>
    </alternativeName>
</protein>
<dbReference type="GO" id="GO:0050380">
    <property type="term" value="F:undecaprenyl-diphosphatase activity"/>
    <property type="evidence" value="ECO:0007669"/>
    <property type="project" value="UniProtKB-UniRule"/>
</dbReference>
<dbReference type="GO" id="GO:0046677">
    <property type="term" value="P:response to antibiotic"/>
    <property type="evidence" value="ECO:0007669"/>
    <property type="project" value="UniProtKB-UniRule"/>
</dbReference>
<reference evidence="18 19" key="1">
    <citation type="submission" date="2020-04" db="EMBL/GenBank/DDBJ databases">
        <title>MicrobeNet Type strains.</title>
        <authorList>
            <person name="Nicholson A.C."/>
        </authorList>
    </citation>
    <scope>NUCLEOTIDE SEQUENCE [LARGE SCALE GENOMIC DNA]</scope>
    <source>
        <strain evidence="18 19">CCUG 61472</strain>
    </source>
</reference>
<evidence type="ECO:0000256" key="14">
    <source>
        <dbReference type="ARBA" id="ARBA00032707"/>
    </source>
</evidence>
<feature type="transmembrane region" description="Helical" evidence="17">
    <location>
        <begin position="85"/>
        <end position="103"/>
    </location>
</feature>
<keyword evidence="13 17" id="KW-0961">Cell wall biogenesis/degradation</keyword>
<dbReference type="GO" id="GO:0071555">
    <property type="term" value="P:cell wall organization"/>
    <property type="evidence" value="ECO:0007669"/>
    <property type="project" value="UniProtKB-KW"/>
</dbReference>
<dbReference type="EC" id="3.6.1.27" evidence="3 17"/>
<feature type="transmembrane region" description="Helical" evidence="17">
    <location>
        <begin position="225"/>
        <end position="245"/>
    </location>
</feature>
<dbReference type="AlphaFoldDB" id="A0A7X6S385"/>
<evidence type="ECO:0000256" key="15">
    <source>
        <dbReference type="ARBA" id="ARBA00032932"/>
    </source>
</evidence>
<gene>
    <name evidence="17" type="primary">uppP</name>
    <name evidence="18" type="ORF">HF964_03705</name>
</gene>
<proteinExistence type="inferred from homology"/>
<evidence type="ECO:0000256" key="11">
    <source>
        <dbReference type="ARBA" id="ARBA00023136"/>
    </source>
</evidence>
<evidence type="ECO:0000256" key="10">
    <source>
        <dbReference type="ARBA" id="ARBA00022989"/>
    </source>
</evidence>
<comment type="similarity">
    <text evidence="2 17">Belongs to the UppP family.</text>
</comment>
<comment type="miscellaneous">
    <text evidence="17">Bacitracin is thought to be involved in the inhibition of peptidoglycan synthesis by sequestering undecaprenyl diphosphate, thereby reducing the pool of lipid carrier available.</text>
</comment>
<evidence type="ECO:0000256" key="3">
    <source>
        <dbReference type="ARBA" id="ARBA00012374"/>
    </source>
</evidence>
<keyword evidence="5 17" id="KW-1003">Cell membrane</keyword>
<dbReference type="PANTHER" id="PTHR30622">
    <property type="entry name" value="UNDECAPRENYL-DIPHOSPHATASE"/>
    <property type="match status" value="1"/>
</dbReference>
<name>A0A7X6S385_9LACO</name>
<evidence type="ECO:0000256" key="2">
    <source>
        <dbReference type="ARBA" id="ARBA00010621"/>
    </source>
</evidence>
<evidence type="ECO:0000256" key="8">
    <source>
        <dbReference type="ARBA" id="ARBA00022960"/>
    </source>
</evidence>
<dbReference type="EMBL" id="JAAXPN010000002">
    <property type="protein sequence ID" value="NKZ23916.1"/>
    <property type="molecule type" value="Genomic_DNA"/>
</dbReference>
<evidence type="ECO:0000256" key="16">
    <source>
        <dbReference type="ARBA" id="ARBA00047594"/>
    </source>
</evidence>
<dbReference type="HAMAP" id="MF_01006">
    <property type="entry name" value="Undec_diphosphatase"/>
    <property type="match status" value="1"/>
</dbReference>
<accession>A0A7X6S385</accession>
<dbReference type="InterPro" id="IPR003824">
    <property type="entry name" value="UppP"/>
</dbReference>
<evidence type="ECO:0000256" key="1">
    <source>
        <dbReference type="ARBA" id="ARBA00004651"/>
    </source>
</evidence>
<keyword evidence="9 17" id="KW-0573">Peptidoglycan synthesis</keyword>
<evidence type="ECO:0000256" key="7">
    <source>
        <dbReference type="ARBA" id="ARBA00022801"/>
    </source>
</evidence>
<keyword evidence="12 17" id="KW-0046">Antibiotic resistance</keyword>
<feature type="transmembrane region" description="Helical" evidence="17">
    <location>
        <begin position="143"/>
        <end position="165"/>
    </location>
</feature>
<feature type="transmembrane region" description="Helical" evidence="17">
    <location>
        <begin position="193"/>
        <end position="213"/>
    </location>
</feature>
<dbReference type="PANTHER" id="PTHR30622:SF3">
    <property type="entry name" value="UNDECAPRENYL-DIPHOSPHATASE"/>
    <property type="match status" value="1"/>
</dbReference>
<dbReference type="Pfam" id="PF02673">
    <property type="entry name" value="BacA"/>
    <property type="match status" value="1"/>
</dbReference>
<dbReference type="GO" id="GO:0005886">
    <property type="term" value="C:plasma membrane"/>
    <property type="evidence" value="ECO:0007669"/>
    <property type="project" value="UniProtKB-SubCell"/>
</dbReference>
<keyword evidence="6 17" id="KW-0812">Transmembrane</keyword>
<evidence type="ECO:0000313" key="18">
    <source>
        <dbReference type="EMBL" id="NKZ23916.1"/>
    </source>
</evidence>
<comment type="subcellular location">
    <subcellularLocation>
        <location evidence="1 17">Cell membrane</location>
        <topology evidence="1 17">Multi-pass membrane protein</topology>
    </subcellularLocation>
</comment>
<evidence type="ECO:0000256" key="13">
    <source>
        <dbReference type="ARBA" id="ARBA00023316"/>
    </source>
</evidence>
<keyword evidence="11 17" id="KW-0472">Membrane</keyword>
<dbReference type="NCBIfam" id="NF001391">
    <property type="entry name" value="PRK00281.1-5"/>
    <property type="match status" value="1"/>
</dbReference>
<keyword evidence="7 17" id="KW-0378">Hydrolase</keyword>
<keyword evidence="8 17" id="KW-0133">Cell shape</keyword>
<feature type="transmembrane region" description="Helical" evidence="17">
    <location>
        <begin position="109"/>
        <end position="131"/>
    </location>
</feature>
<comment type="catalytic activity">
    <reaction evidence="16 17">
        <text>di-trans,octa-cis-undecaprenyl diphosphate + H2O = di-trans,octa-cis-undecaprenyl phosphate + phosphate + H(+)</text>
        <dbReference type="Rhea" id="RHEA:28094"/>
        <dbReference type="ChEBI" id="CHEBI:15377"/>
        <dbReference type="ChEBI" id="CHEBI:15378"/>
        <dbReference type="ChEBI" id="CHEBI:43474"/>
        <dbReference type="ChEBI" id="CHEBI:58405"/>
        <dbReference type="ChEBI" id="CHEBI:60392"/>
        <dbReference type="EC" id="3.6.1.27"/>
    </reaction>
</comment>
<dbReference type="GO" id="GO:0009252">
    <property type="term" value="P:peptidoglycan biosynthetic process"/>
    <property type="evidence" value="ECO:0007669"/>
    <property type="project" value="UniProtKB-KW"/>
</dbReference>
<feature type="transmembrane region" description="Helical" evidence="17">
    <location>
        <begin position="46"/>
        <end position="64"/>
    </location>
</feature>
<dbReference type="RefSeq" id="WP_168721715.1">
    <property type="nucleotide sequence ID" value="NZ_JAAXPN010000002.1"/>
</dbReference>
<comment type="caution">
    <text evidence="18">The sequence shown here is derived from an EMBL/GenBank/DDBJ whole genome shotgun (WGS) entry which is preliminary data.</text>
</comment>